<dbReference type="EMBL" id="MN052674">
    <property type="protein sequence ID" value="QEZ90467.1"/>
    <property type="molecule type" value="Genomic_DNA"/>
</dbReference>
<evidence type="ECO:0000256" key="5">
    <source>
        <dbReference type="ARBA" id="ARBA00022692"/>
    </source>
</evidence>
<reference evidence="13" key="1">
    <citation type="journal article" date="2019" name="Mitochondrial DNA Part B Resour">
        <title>Complete mitochondrial genome of the sea star Archaster typicus (Asteroidea: Archasteridae).</title>
        <authorList>
            <person name="Quek Z.B.R."/>
            <person name="Chang J.J.M."/>
            <person name="Ip Y.C.A."/>
            <person name="Huang D."/>
        </authorList>
    </citation>
    <scope>NUCLEOTIDE SEQUENCE</scope>
</reference>
<evidence type="ECO:0000256" key="6">
    <source>
        <dbReference type="ARBA" id="ARBA00022781"/>
    </source>
</evidence>
<evidence type="ECO:0000256" key="2">
    <source>
        <dbReference type="ARBA" id="ARBA00008892"/>
    </source>
</evidence>
<proteinExistence type="inferred from homology"/>
<gene>
    <name evidence="13" type="primary">ATP8</name>
</gene>
<dbReference type="AlphaFoldDB" id="A0A5J6RMC5"/>
<dbReference type="Pfam" id="PF00895">
    <property type="entry name" value="ATP-synt_8"/>
    <property type="match status" value="1"/>
</dbReference>
<evidence type="ECO:0000256" key="3">
    <source>
        <dbReference type="ARBA" id="ARBA00022448"/>
    </source>
</evidence>
<evidence type="ECO:0000256" key="8">
    <source>
        <dbReference type="ARBA" id="ARBA00023065"/>
    </source>
</evidence>
<comment type="similarity">
    <text evidence="2 11">Belongs to the ATPase protein 8 family.</text>
</comment>
<dbReference type="GO" id="GO:0015078">
    <property type="term" value="F:proton transmembrane transporter activity"/>
    <property type="evidence" value="ECO:0007669"/>
    <property type="project" value="InterPro"/>
</dbReference>
<protein>
    <recommendedName>
        <fullName evidence="11">ATP synthase complex subunit 8</fullName>
    </recommendedName>
</protein>
<keyword evidence="10 12" id="KW-0472">Membrane</keyword>
<comment type="subcellular location">
    <subcellularLocation>
        <location evidence="1 11">Mitochondrion membrane</location>
        <topology evidence="1 11">Single-pass membrane protein</topology>
    </subcellularLocation>
</comment>
<keyword evidence="7 12" id="KW-1133">Transmembrane helix</keyword>
<evidence type="ECO:0000256" key="10">
    <source>
        <dbReference type="ARBA" id="ARBA00023136"/>
    </source>
</evidence>
<organism evidence="13">
    <name type="scientific">Archaster typicus</name>
    <dbReference type="NCBI Taxonomy" id="136937"/>
    <lineage>
        <taxon>Eukaryota</taxon>
        <taxon>Metazoa</taxon>
        <taxon>Echinodermata</taxon>
        <taxon>Eleutherozoa</taxon>
        <taxon>Asterozoa</taxon>
        <taxon>Asteroidea</taxon>
        <taxon>Valvatacea</taxon>
        <taxon>Valvatida</taxon>
        <taxon>Archasteridae</taxon>
        <taxon>Archaster</taxon>
    </lineage>
</organism>
<evidence type="ECO:0000313" key="13">
    <source>
        <dbReference type="EMBL" id="QEZ90467.1"/>
    </source>
</evidence>
<dbReference type="GO" id="GO:0015986">
    <property type="term" value="P:proton motive force-driven ATP synthesis"/>
    <property type="evidence" value="ECO:0007669"/>
    <property type="project" value="InterPro"/>
</dbReference>
<evidence type="ECO:0000256" key="1">
    <source>
        <dbReference type="ARBA" id="ARBA00004304"/>
    </source>
</evidence>
<geneLocation type="mitochondrion" evidence="13"/>
<dbReference type="GO" id="GO:0031966">
    <property type="term" value="C:mitochondrial membrane"/>
    <property type="evidence" value="ECO:0007669"/>
    <property type="project" value="UniProtKB-SubCell"/>
</dbReference>
<evidence type="ECO:0000256" key="11">
    <source>
        <dbReference type="RuleBase" id="RU003661"/>
    </source>
</evidence>
<keyword evidence="9 11" id="KW-0496">Mitochondrion</keyword>
<sequence length="54" mass="6284">MPQLNLAWWLINFLIGWTALTIVFTITLNISLTTNLPNTNTKIEPLKNLSWIWT</sequence>
<dbReference type="GO" id="GO:0045259">
    <property type="term" value="C:proton-transporting ATP synthase complex"/>
    <property type="evidence" value="ECO:0007669"/>
    <property type="project" value="UniProtKB-KW"/>
</dbReference>
<keyword evidence="3 11" id="KW-0813">Transport</keyword>
<keyword evidence="6 11" id="KW-0375">Hydrogen ion transport</keyword>
<evidence type="ECO:0000256" key="9">
    <source>
        <dbReference type="ARBA" id="ARBA00023128"/>
    </source>
</evidence>
<keyword evidence="8 11" id="KW-0406">Ion transport</keyword>
<evidence type="ECO:0000256" key="12">
    <source>
        <dbReference type="SAM" id="Phobius"/>
    </source>
</evidence>
<feature type="transmembrane region" description="Helical" evidence="12">
    <location>
        <begin position="6"/>
        <end position="32"/>
    </location>
</feature>
<accession>A0A5J6RMC5</accession>
<name>A0A5J6RMC5_9ECHI</name>
<keyword evidence="5 11" id="KW-0812">Transmembrane</keyword>
<evidence type="ECO:0000256" key="7">
    <source>
        <dbReference type="ARBA" id="ARBA00022989"/>
    </source>
</evidence>
<keyword evidence="4 11" id="KW-0138">CF(0)</keyword>
<dbReference type="InterPro" id="IPR001421">
    <property type="entry name" value="ATP8_metazoa"/>
</dbReference>
<evidence type="ECO:0000256" key="4">
    <source>
        <dbReference type="ARBA" id="ARBA00022547"/>
    </source>
</evidence>